<dbReference type="Gene3D" id="3.10.20.320">
    <property type="entry name" value="Putative peptidoglycan bound protein (lpxtg motif)"/>
    <property type="match status" value="1"/>
</dbReference>
<reference evidence="6 7" key="1">
    <citation type="journal article" date="2015" name="Genome Announc.">
        <title>Expanding the biotechnology potential of lactobacilli through comparative genomics of 213 strains and associated genera.</title>
        <authorList>
            <person name="Sun Z."/>
            <person name="Harris H.M."/>
            <person name="McCann A."/>
            <person name="Guo C."/>
            <person name="Argimon S."/>
            <person name="Zhang W."/>
            <person name="Yang X."/>
            <person name="Jeffery I.B."/>
            <person name="Cooney J.C."/>
            <person name="Kagawa T.F."/>
            <person name="Liu W."/>
            <person name="Song Y."/>
            <person name="Salvetti E."/>
            <person name="Wrobel A."/>
            <person name="Rasinkangas P."/>
            <person name="Parkhill J."/>
            <person name="Rea M.C."/>
            <person name="O'Sullivan O."/>
            <person name="Ritari J."/>
            <person name="Douillard F.P."/>
            <person name="Paul Ross R."/>
            <person name="Yang R."/>
            <person name="Briner A.E."/>
            <person name="Felis G.E."/>
            <person name="de Vos W.M."/>
            <person name="Barrangou R."/>
            <person name="Klaenhammer T.R."/>
            <person name="Caufield P.W."/>
            <person name="Cui Y."/>
            <person name="Zhang H."/>
            <person name="O'Toole P.W."/>
        </authorList>
    </citation>
    <scope>NUCLEOTIDE SEQUENCE [LARGE SCALE GENOMIC DNA]</scope>
    <source>
        <strain evidence="6 7">DSM 19906</strain>
    </source>
</reference>
<dbReference type="InterPro" id="IPR001611">
    <property type="entry name" value="Leu-rich_rpt"/>
</dbReference>
<dbReference type="InterPro" id="IPR025875">
    <property type="entry name" value="Leu-rich_rpt_4"/>
</dbReference>
<evidence type="ECO:0000256" key="1">
    <source>
        <dbReference type="ARBA" id="ARBA00022614"/>
    </source>
</evidence>
<sequence>MKFGQKFMTIIAISGMTVLFGVGATIITSTPTVTIAQADSITDQQAINDIMPNQKLQQLVLLNLKHEGIVPDSFQLGDFTLESFKADLAELKDLEWPAAGTTAENNATEPVDGGNGALGPVNPGNYSLKGIEYATNLTKLSISVNYSYGHHFYNNDITDISPLKGLTKLTYIDLGGNRISDISPIAALPNVKTLYINDNCITNLNVLNAKQYTDGFNYLNQIVVLPAKDLPSNSYTWKAPFKEALPQNAETTDIKPFQPYDPKWIATGTTASGFPLETTSPYQHVQVFRNGIYGKNVAPGKAAVNGDDIDYSGLAPQIQPSMDNTDPWGSSATVVHNPYTYYMIAQYRYFPGNNVNYPFPVLTYFLPYTITPPVAKSVTVTYVDEQGNQIHTPQTITGSIGQPFDLSASQYKLPIAGYTFKNYEPGQTGTISDQSQTFKLVYSKNVIPDNPTGTITPGESVETTQPNQTQGPTQSQPTETTTQEATVTPTAVYALKKIYLYKNVNFKKAERKASYVKKPRIFRPMFVIDGVRYSKAGRLRYWVRDVNHDSKNAGKTGYITANAKYVRSVYYQANHSHLTVVNPKGVNAYKNRNLTKKVKRYKQGQVLKMTGFVDHRLTTRYQLADGNYITGNRKLVQMGQLKMPKRVVVKQAINRYQDANLTKRNGSCKKGTSLKVNGYTYSHEASFTQAGTKRLLVKGGYITANTQFVRIIK</sequence>
<feature type="domain" description="DUF5776" evidence="5">
    <location>
        <begin position="642"/>
        <end position="709"/>
    </location>
</feature>
<feature type="region of interest" description="Disordered" evidence="3">
    <location>
        <begin position="449"/>
        <end position="484"/>
    </location>
</feature>
<dbReference type="InterPro" id="IPR032675">
    <property type="entry name" value="LRR_dom_sf"/>
</dbReference>
<dbReference type="PANTHER" id="PTHR46652">
    <property type="entry name" value="LEUCINE-RICH REPEAT AND IQ DOMAIN-CONTAINING PROTEIN 1-RELATED"/>
    <property type="match status" value="1"/>
</dbReference>
<gene>
    <name evidence="6" type="ORF">FC98_GL001054</name>
</gene>
<dbReference type="PATRIC" id="fig|1423766.4.peg.1086"/>
<keyword evidence="7" id="KW-1185">Reference proteome</keyword>
<name>A0A0R1NRQ3_9LACO</name>
<evidence type="ECO:0000259" key="4">
    <source>
        <dbReference type="Pfam" id="PF06458"/>
    </source>
</evidence>
<dbReference type="Proteomes" id="UP000051439">
    <property type="component" value="Unassembled WGS sequence"/>
</dbReference>
<dbReference type="EMBL" id="AZEB01000002">
    <property type="protein sequence ID" value="KRL23021.1"/>
    <property type="molecule type" value="Genomic_DNA"/>
</dbReference>
<dbReference type="PROSITE" id="PS51450">
    <property type="entry name" value="LRR"/>
    <property type="match status" value="1"/>
</dbReference>
<feature type="compositionally biased region" description="Low complexity" evidence="3">
    <location>
        <begin position="462"/>
        <end position="484"/>
    </location>
</feature>
<evidence type="ECO:0000256" key="2">
    <source>
        <dbReference type="ARBA" id="ARBA00022737"/>
    </source>
</evidence>
<organism evidence="6 7">
    <name type="scientific">Lentilactobacillus kisonensis DSM 19906 = JCM 15041</name>
    <dbReference type="NCBI Taxonomy" id="1423766"/>
    <lineage>
        <taxon>Bacteria</taxon>
        <taxon>Bacillati</taxon>
        <taxon>Bacillota</taxon>
        <taxon>Bacilli</taxon>
        <taxon>Lactobacillales</taxon>
        <taxon>Lactobacillaceae</taxon>
        <taxon>Lentilactobacillus</taxon>
    </lineage>
</organism>
<evidence type="ECO:0000313" key="6">
    <source>
        <dbReference type="EMBL" id="KRL23021.1"/>
    </source>
</evidence>
<dbReference type="SUPFAM" id="SSF52058">
    <property type="entry name" value="L domain-like"/>
    <property type="match status" value="1"/>
</dbReference>
<comment type="caution">
    <text evidence="6">The sequence shown here is derived from an EMBL/GenBank/DDBJ whole genome shotgun (WGS) entry which is preliminary data.</text>
</comment>
<evidence type="ECO:0000313" key="7">
    <source>
        <dbReference type="Proteomes" id="UP000051439"/>
    </source>
</evidence>
<protein>
    <submittedName>
        <fullName evidence="6">MucBP domain protein</fullName>
    </submittedName>
</protein>
<dbReference type="InterPro" id="IPR050836">
    <property type="entry name" value="SDS22/Internalin_LRR"/>
</dbReference>
<dbReference type="Pfam" id="PF12799">
    <property type="entry name" value="LRR_4"/>
    <property type="match status" value="1"/>
</dbReference>
<dbReference type="Gene3D" id="3.80.10.10">
    <property type="entry name" value="Ribonuclease Inhibitor"/>
    <property type="match status" value="1"/>
</dbReference>
<proteinExistence type="predicted"/>
<dbReference type="InterPro" id="IPR044081">
    <property type="entry name" value="DUF5776"/>
</dbReference>
<evidence type="ECO:0000259" key="5">
    <source>
        <dbReference type="Pfam" id="PF19087"/>
    </source>
</evidence>
<dbReference type="SMART" id="SM00365">
    <property type="entry name" value="LRR_SD22"/>
    <property type="match status" value="2"/>
</dbReference>
<dbReference type="Pfam" id="PF19087">
    <property type="entry name" value="DUF5776"/>
    <property type="match status" value="2"/>
</dbReference>
<feature type="domain" description="MucBP" evidence="4">
    <location>
        <begin position="378"/>
        <end position="442"/>
    </location>
</feature>
<dbReference type="Pfam" id="PF06458">
    <property type="entry name" value="MucBP"/>
    <property type="match status" value="1"/>
</dbReference>
<dbReference type="InterPro" id="IPR009459">
    <property type="entry name" value="MucBP_dom"/>
</dbReference>
<dbReference type="RefSeq" id="WP_008855293.1">
    <property type="nucleotide sequence ID" value="NZ_AZEB01000002.1"/>
</dbReference>
<dbReference type="PANTHER" id="PTHR46652:SF3">
    <property type="entry name" value="LEUCINE-RICH REPEAT-CONTAINING PROTEIN 9"/>
    <property type="match status" value="1"/>
</dbReference>
<accession>A0A0R1NRQ3</accession>
<keyword evidence="2" id="KW-0677">Repeat</keyword>
<dbReference type="AlphaFoldDB" id="A0A0R1NRQ3"/>
<keyword evidence="1" id="KW-0433">Leucine-rich repeat</keyword>
<feature type="domain" description="DUF5776" evidence="5">
    <location>
        <begin position="570"/>
        <end position="636"/>
    </location>
</feature>
<evidence type="ECO:0000256" key="3">
    <source>
        <dbReference type="SAM" id="MobiDB-lite"/>
    </source>
</evidence>